<gene>
    <name evidence="6" type="ORF">GCM10010470_43330</name>
</gene>
<dbReference type="RefSeq" id="WP_344682499.1">
    <property type="nucleotide sequence ID" value="NZ_BAAAUX010000018.1"/>
</dbReference>
<evidence type="ECO:0000313" key="6">
    <source>
        <dbReference type="EMBL" id="GAA2803513.1"/>
    </source>
</evidence>
<keyword evidence="1" id="KW-0805">Transcription regulation</keyword>
<dbReference type="SUPFAM" id="SSF46785">
    <property type="entry name" value="Winged helix' DNA-binding domain"/>
    <property type="match status" value="1"/>
</dbReference>
<dbReference type="InterPro" id="IPR036390">
    <property type="entry name" value="WH_DNA-bd_sf"/>
</dbReference>
<dbReference type="CDD" id="cd00090">
    <property type="entry name" value="HTH_ARSR"/>
    <property type="match status" value="1"/>
</dbReference>
<evidence type="ECO:0000313" key="7">
    <source>
        <dbReference type="Proteomes" id="UP001500979"/>
    </source>
</evidence>
<dbReference type="InterPro" id="IPR005471">
    <property type="entry name" value="Tscrpt_reg_IclR_N"/>
</dbReference>
<dbReference type="PANTHER" id="PTHR30136:SF24">
    <property type="entry name" value="HTH-TYPE TRANSCRIPTIONAL REPRESSOR ALLR"/>
    <property type="match status" value="1"/>
</dbReference>
<dbReference type="InterPro" id="IPR011991">
    <property type="entry name" value="ArsR-like_HTH"/>
</dbReference>
<sequence length="256" mass="28183">MSQSLERGLTVLTALADGPQTLDRLAERLGVHKSTVLRLVRTMESAGFVRRDGVHHYRLGSTLFELAHLALEDLDVRAVARPHLVELGGISGHTVHLATLDGDQVVYIDKVDSRHAVRMYSRIGKRAPLHCTAVGKVLVAGRPAAQRREIAGRIGYPAMTANTITSVQRYLAELDRVREQGYAVDRNEHEDFIHCIGAPVRDDRDEVVAAVSLSVPDMLLDFDGLLGLVDDLLRTAGRISAELGCRRETATNRKEV</sequence>
<evidence type="ECO:0000256" key="2">
    <source>
        <dbReference type="ARBA" id="ARBA00023125"/>
    </source>
</evidence>
<dbReference type="InterPro" id="IPR029016">
    <property type="entry name" value="GAF-like_dom_sf"/>
</dbReference>
<dbReference type="Gene3D" id="3.30.450.40">
    <property type="match status" value="1"/>
</dbReference>
<organism evidence="6 7">
    <name type="scientific">Saccharopolyspora taberi</name>
    <dbReference type="NCBI Taxonomy" id="60895"/>
    <lineage>
        <taxon>Bacteria</taxon>
        <taxon>Bacillati</taxon>
        <taxon>Actinomycetota</taxon>
        <taxon>Actinomycetes</taxon>
        <taxon>Pseudonocardiales</taxon>
        <taxon>Pseudonocardiaceae</taxon>
        <taxon>Saccharopolyspora</taxon>
    </lineage>
</organism>
<dbReference type="Pfam" id="PF09339">
    <property type="entry name" value="HTH_IclR"/>
    <property type="match status" value="1"/>
</dbReference>
<dbReference type="PROSITE" id="PS51078">
    <property type="entry name" value="ICLR_ED"/>
    <property type="match status" value="1"/>
</dbReference>
<dbReference type="InterPro" id="IPR014757">
    <property type="entry name" value="Tscrpt_reg_IclR_C"/>
</dbReference>
<keyword evidence="3" id="KW-0804">Transcription</keyword>
<dbReference type="InterPro" id="IPR036388">
    <property type="entry name" value="WH-like_DNA-bd_sf"/>
</dbReference>
<dbReference type="Proteomes" id="UP001500979">
    <property type="component" value="Unassembled WGS sequence"/>
</dbReference>
<evidence type="ECO:0000256" key="1">
    <source>
        <dbReference type="ARBA" id="ARBA00023015"/>
    </source>
</evidence>
<feature type="domain" description="IclR-ED" evidence="5">
    <location>
        <begin position="62"/>
        <end position="245"/>
    </location>
</feature>
<evidence type="ECO:0000259" key="4">
    <source>
        <dbReference type="PROSITE" id="PS51077"/>
    </source>
</evidence>
<comment type="caution">
    <text evidence="6">The sequence shown here is derived from an EMBL/GenBank/DDBJ whole genome shotgun (WGS) entry which is preliminary data.</text>
</comment>
<accession>A0ABN3VGR0</accession>
<dbReference type="EMBL" id="BAAAUX010000018">
    <property type="protein sequence ID" value="GAA2803513.1"/>
    <property type="molecule type" value="Genomic_DNA"/>
</dbReference>
<feature type="domain" description="HTH iclR-type" evidence="4">
    <location>
        <begin position="2"/>
        <end position="61"/>
    </location>
</feature>
<evidence type="ECO:0000259" key="5">
    <source>
        <dbReference type="PROSITE" id="PS51078"/>
    </source>
</evidence>
<evidence type="ECO:0000256" key="3">
    <source>
        <dbReference type="ARBA" id="ARBA00023163"/>
    </source>
</evidence>
<dbReference type="SMART" id="SM00346">
    <property type="entry name" value="HTH_ICLR"/>
    <property type="match status" value="1"/>
</dbReference>
<proteinExistence type="predicted"/>
<name>A0ABN3VGR0_9PSEU</name>
<dbReference type="Gene3D" id="1.10.10.10">
    <property type="entry name" value="Winged helix-like DNA-binding domain superfamily/Winged helix DNA-binding domain"/>
    <property type="match status" value="1"/>
</dbReference>
<dbReference type="Pfam" id="PF01614">
    <property type="entry name" value="IclR_C"/>
    <property type="match status" value="1"/>
</dbReference>
<dbReference type="PROSITE" id="PS51077">
    <property type="entry name" value="HTH_ICLR"/>
    <property type="match status" value="1"/>
</dbReference>
<protein>
    <submittedName>
        <fullName evidence="6">IclR family transcriptional regulator</fullName>
    </submittedName>
</protein>
<reference evidence="6 7" key="1">
    <citation type="journal article" date="2019" name="Int. J. Syst. Evol. Microbiol.">
        <title>The Global Catalogue of Microorganisms (GCM) 10K type strain sequencing project: providing services to taxonomists for standard genome sequencing and annotation.</title>
        <authorList>
            <consortium name="The Broad Institute Genomics Platform"/>
            <consortium name="The Broad Institute Genome Sequencing Center for Infectious Disease"/>
            <person name="Wu L."/>
            <person name="Ma J."/>
        </authorList>
    </citation>
    <scope>NUCLEOTIDE SEQUENCE [LARGE SCALE GENOMIC DNA]</scope>
    <source>
        <strain evidence="6 7">JCM 9383</strain>
    </source>
</reference>
<dbReference type="InterPro" id="IPR050707">
    <property type="entry name" value="HTH_MetabolicPath_Reg"/>
</dbReference>
<keyword evidence="7" id="KW-1185">Reference proteome</keyword>
<keyword evidence="2" id="KW-0238">DNA-binding</keyword>
<dbReference type="SUPFAM" id="SSF55781">
    <property type="entry name" value="GAF domain-like"/>
    <property type="match status" value="1"/>
</dbReference>
<dbReference type="PANTHER" id="PTHR30136">
    <property type="entry name" value="HELIX-TURN-HELIX TRANSCRIPTIONAL REGULATOR, ICLR FAMILY"/>
    <property type="match status" value="1"/>
</dbReference>